<dbReference type="InterPro" id="IPR028098">
    <property type="entry name" value="Glyco_trans_4-like_N"/>
</dbReference>
<evidence type="ECO:0000259" key="2">
    <source>
        <dbReference type="Pfam" id="PF00534"/>
    </source>
</evidence>
<comment type="caution">
    <text evidence="4">The sequence shown here is derived from an EMBL/GenBank/DDBJ whole genome shotgun (WGS) entry which is preliminary data.</text>
</comment>
<dbReference type="CDD" id="cd03801">
    <property type="entry name" value="GT4_PimA-like"/>
    <property type="match status" value="1"/>
</dbReference>
<feature type="domain" description="Glycosyl transferase family 1" evidence="2">
    <location>
        <begin position="165"/>
        <end position="303"/>
    </location>
</feature>
<feature type="domain" description="Glycosyltransferase subfamily 4-like N-terminal" evidence="3">
    <location>
        <begin position="4"/>
        <end position="135"/>
    </location>
</feature>
<name>A0A8J6PI16_9FLAO</name>
<dbReference type="EMBL" id="JACVEL010000003">
    <property type="protein sequence ID" value="MBC9811954.1"/>
    <property type="molecule type" value="Genomic_DNA"/>
</dbReference>
<dbReference type="SUPFAM" id="SSF53756">
    <property type="entry name" value="UDP-Glycosyltransferase/glycogen phosphorylase"/>
    <property type="match status" value="1"/>
</dbReference>
<dbReference type="GO" id="GO:0016757">
    <property type="term" value="F:glycosyltransferase activity"/>
    <property type="evidence" value="ECO:0007669"/>
    <property type="project" value="InterPro"/>
</dbReference>
<dbReference type="PANTHER" id="PTHR46401:SF2">
    <property type="entry name" value="GLYCOSYLTRANSFERASE WBBK-RELATED"/>
    <property type="match status" value="1"/>
</dbReference>
<sequence>MKKLLLIGTNTVHTYNYLELVKDYFDAVLVITNEKREGVDIPVEIVEFNLTLRNLIRTPKRIRKIIAEFKPTIIHIHQANSVAFFSNLALGKYPKIPCVLTTWGSDILLIPSQSFLLKQMVKYNLRKANAITSDSVFMADEIKRIQPLSRSILIANFGIGFTPPKQVEKEKIIYSNRLHKPLYRIDAIIEAYKKMKQHDSLQDWKLIIAAVGEETDKLKKIVGTEGIDGIEFVGWVDAKTNAQWYARSSFWVSIPMSDATSISLLEAMACGCIPVVSDLPANREWIEDTKNGSVVKDVTSDFLTDATQLDFKDAAGINALLIEEHGTKAANKAKFIALYDKLLN</sequence>
<dbReference type="Pfam" id="PF00534">
    <property type="entry name" value="Glycos_transf_1"/>
    <property type="match status" value="1"/>
</dbReference>
<evidence type="ECO:0000313" key="5">
    <source>
        <dbReference type="Proteomes" id="UP000652681"/>
    </source>
</evidence>
<dbReference type="AlphaFoldDB" id="A0A8J6PI16"/>
<evidence type="ECO:0000313" key="4">
    <source>
        <dbReference type="EMBL" id="MBC9811954.1"/>
    </source>
</evidence>
<reference evidence="4" key="1">
    <citation type="submission" date="2020-09" db="EMBL/GenBank/DDBJ databases">
        <title>Taishania pollutisoli gen. nov., sp. nov., Isolated from Tetrabromobisphenol A-Contaminated Soil.</title>
        <authorList>
            <person name="Chen Q."/>
        </authorList>
    </citation>
    <scope>NUCLEOTIDE SEQUENCE</scope>
    <source>
        <strain evidence="4">CZZ-1</strain>
    </source>
</reference>
<keyword evidence="1" id="KW-0808">Transferase</keyword>
<evidence type="ECO:0000259" key="3">
    <source>
        <dbReference type="Pfam" id="PF13477"/>
    </source>
</evidence>
<dbReference type="Proteomes" id="UP000652681">
    <property type="component" value="Unassembled WGS sequence"/>
</dbReference>
<gene>
    <name evidence="4" type="ORF">H9Y05_05630</name>
</gene>
<evidence type="ECO:0000256" key="1">
    <source>
        <dbReference type="ARBA" id="ARBA00022679"/>
    </source>
</evidence>
<dbReference type="GO" id="GO:0009103">
    <property type="term" value="P:lipopolysaccharide biosynthetic process"/>
    <property type="evidence" value="ECO:0007669"/>
    <property type="project" value="TreeGrafter"/>
</dbReference>
<accession>A0A8J6PI16</accession>
<protein>
    <submittedName>
        <fullName evidence="4">Glycosyltransferase family 4 protein</fullName>
    </submittedName>
</protein>
<keyword evidence="5" id="KW-1185">Reference proteome</keyword>
<dbReference type="RefSeq" id="WP_216713725.1">
    <property type="nucleotide sequence ID" value="NZ_JACVEL010000003.1"/>
</dbReference>
<dbReference type="Gene3D" id="3.40.50.2000">
    <property type="entry name" value="Glycogen Phosphorylase B"/>
    <property type="match status" value="2"/>
</dbReference>
<organism evidence="4 5">
    <name type="scientific">Taishania pollutisoli</name>
    <dbReference type="NCBI Taxonomy" id="2766479"/>
    <lineage>
        <taxon>Bacteria</taxon>
        <taxon>Pseudomonadati</taxon>
        <taxon>Bacteroidota</taxon>
        <taxon>Flavobacteriia</taxon>
        <taxon>Flavobacteriales</taxon>
        <taxon>Crocinitomicaceae</taxon>
        <taxon>Taishania</taxon>
    </lineage>
</organism>
<dbReference type="InterPro" id="IPR001296">
    <property type="entry name" value="Glyco_trans_1"/>
</dbReference>
<dbReference type="Pfam" id="PF13477">
    <property type="entry name" value="Glyco_trans_4_2"/>
    <property type="match status" value="1"/>
</dbReference>
<proteinExistence type="predicted"/>
<dbReference type="PANTHER" id="PTHR46401">
    <property type="entry name" value="GLYCOSYLTRANSFERASE WBBK-RELATED"/>
    <property type="match status" value="1"/>
</dbReference>